<protein>
    <submittedName>
        <fullName evidence="1">Uncharacterized protein</fullName>
    </submittedName>
</protein>
<keyword evidence="2" id="KW-1185">Reference proteome</keyword>
<evidence type="ECO:0000313" key="1">
    <source>
        <dbReference type="EMBL" id="ODP26302.1"/>
    </source>
</evidence>
<reference evidence="1 2" key="1">
    <citation type="submission" date="2016-08" db="EMBL/GenBank/DDBJ databases">
        <title>Genome sequencing of Paenibacillus sp. TI45-13ar, isolated from Korean traditional nuruk.</title>
        <authorList>
            <person name="Kim S.-J."/>
        </authorList>
    </citation>
    <scope>NUCLEOTIDE SEQUENCE [LARGE SCALE GENOMIC DNA]</scope>
    <source>
        <strain evidence="1 2">TI45-13ar</strain>
    </source>
</reference>
<name>A0A1E3KXL4_9BACL</name>
<dbReference type="RefSeq" id="WP_069329467.1">
    <property type="nucleotide sequence ID" value="NZ_MDER01000086.1"/>
</dbReference>
<comment type="caution">
    <text evidence="1">The sequence shown here is derived from an EMBL/GenBank/DDBJ whole genome shotgun (WGS) entry which is preliminary data.</text>
</comment>
<gene>
    <name evidence="1" type="ORF">PTI45_04142</name>
</gene>
<evidence type="ECO:0000313" key="2">
    <source>
        <dbReference type="Proteomes" id="UP000094578"/>
    </source>
</evidence>
<dbReference type="AlphaFoldDB" id="A0A1E3KXL4"/>
<accession>A0A1E3KXL4</accession>
<organism evidence="1 2">
    <name type="scientific">Paenibacillus nuruki</name>
    <dbReference type="NCBI Taxonomy" id="1886670"/>
    <lineage>
        <taxon>Bacteria</taxon>
        <taxon>Bacillati</taxon>
        <taxon>Bacillota</taxon>
        <taxon>Bacilli</taxon>
        <taxon>Bacillales</taxon>
        <taxon>Paenibacillaceae</taxon>
        <taxon>Paenibacillus</taxon>
    </lineage>
</organism>
<dbReference type="EMBL" id="MDER01000086">
    <property type="protein sequence ID" value="ODP26302.1"/>
    <property type="molecule type" value="Genomic_DNA"/>
</dbReference>
<dbReference type="Proteomes" id="UP000094578">
    <property type="component" value="Unassembled WGS sequence"/>
</dbReference>
<proteinExistence type="predicted"/>
<sequence>MKARLLWILTLTFLIVQSALLVAPLQSTHAATSSEYGYDDSHVPAKYKQAYHDYVDYDAQLEPLQEYEQIALTIFKENKKVKASDHRPSYVEITGIALPNYKKFVKGVQKIYTPNKDLARMHRIYVKGANYQLQGMLLFQKYLSKKKLDPSISKKANTQLAIANKLLTQFHKEMNAYQAKFSY</sequence>